<accession>A0AAD5VJ22</accession>
<dbReference type="GO" id="GO:0005524">
    <property type="term" value="F:ATP binding"/>
    <property type="evidence" value="ECO:0007669"/>
    <property type="project" value="InterPro"/>
</dbReference>
<dbReference type="PROSITE" id="PS51158">
    <property type="entry name" value="ALPHA_KINASE"/>
    <property type="match status" value="1"/>
</dbReference>
<evidence type="ECO:0000256" key="2">
    <source>
        <dbReference type="ARBA" id="ARBA00022679"/>
    </source>
</evidence>
<evidence type="ECO:0000256" key="4">
    <source>
        <dbReference type="SAM" id="MobiDB-lite"/>
    </source>
</evidence>
<dbReference type="EMBL" id="JANIEX010001596">
    <property type="protein sequence ID" value="KAJ3556255.1"/>
    <property type="molecule type" value="Genomic_DNA"/>
</dbReference>
<dbReference type="SMART" id="SM00811">
    <property type="entry name" value="Alpha_kinase"/>
    <property type="match status" value="1"/>
</dbReference>
<keyword evidence="3" id="KW-0418">Kinase</keyword>
<dbReference type="Gene3D" id="3.20.200.10">
    <property type="entry name" value="MHCK/EF2 kinase"/>
    <property type="match status" value="1"/>
</dbReference>
<comment type="caution">
    <text evidence="6">The sequence shown here is derived from an EMBL/GenBank/DDBJ whole genome shotgun (WGS) entry which is preliminary data.</text>
</comment>
<keyword evidence="1" id="KW-0723">Serine/threonine-protein kinase</keyword>
<reference evidence="6" key="1">
    <citation type="submission" date="2022-07" db="EMBL/GenBank/DDBJ databases">
        <title>Genome Sequence of Leucocoprinus birnbaumii.</title>
        <authorList>
            <person name="Buettner E."/>
        </authorList>
    </citation>
    <scope>NUCLEOTIDE SEQUENCE</scope>
    <source>
        <strain evidence="6">VT141</strain>
    </source>
</reference>
<evidence type="ECO:0000313" key="6">
    <source>
        <dbReference type="EMBL" id="KAJ3556255.1"/>
    </source>
</evidence>
<dbReference type="InterPro" id="IPR011009">
    <property type="entry name" value="Kinase-like_dom_sf"/>
</dbReference>
<evidence type="ECO:0000259" key="5">
    <source>
        <dbReference type="PROSITE" id="PS51158"/>
    </source>
</evidence>
<feature type="compositionally biased region" description="Polar residues" evidence="4">
    <location>
        <begin position="354"/>
        <end position="366"/>
    </location>
</feature>
<feature type="domain" description="Alpha-type protein kinase" evidence="5">
    <location>
        <begin position="544"/>
        <end position="785"/>
    </location>
</feature>
<sequence>MNGEISTDFTVDTRVLENTPCGRPGGCPDRGIILRGQPGNRIQSTVHNTCIVVCDSCAQHYQNKSRNQLAMNRGLSAEIQQTIRPSEVGHLPTPIPMGPPPPLIPALPPQFYSSLVDPKEIRAAVAASMRSGHRSVEGQVTALPPNLNSSAGGPQPLGYRDGVHQHYDAALTFWKEAQPALRKTAPAKKKQKKASEMIDILVRFYRGQEPYSKDSKMGIVEGVRLSKGLTMRDFAAEILTLGANLFIQHFPNLRVPSLLPFDIKQASSWVTMDYKRKPDANWFEELFGDVDKPPKKDAEFYIVIKPEQWDAFESYNENPEVQSAVIPAEHLNRATSTTGQASMRNVYPEIQPSRGKTATTVVQGSSERPRANLAQRDQSNASELDYNWSPSFCDVDVKFRNMPTIPTVARSATLPPMEQILRIDKGKGKEMAEMHRGSGVIIRPPAKTLAIRRPSKASQNLAVAPTAPASLPSAPIPPKHMKHGLSPELIRQSLVNGATVDKGLATTLSSFHVKEGVTLFAIPDLGFNELVEHVMKGFKVIDTSLQATTHAFIEYDRRVQLGSGTSKATFAAALIMGDQRQMVALKRPLEAASQAMNGVQRPFKKGADANTAVIQEVLCLAWASALIRLSYDFIAESTKTKEPPFLIPMLRMVKSWVAAPIAATTTAGGSTPQALYLVEELIEGGVSVKYINNTTSSVELDQDSEYYPVAVFLSFLQHVQYIETNKLAFISDLQGGNSLLTDPQILTEPSLGRLFSSGNVKRTFEAFEVEHECNHYCKWFELKSMRAGMVLFDPSALTALQPTIPGETDNGSPSMAIDE</sequence>
<dbReference type="SUPFAM" id="SSF56112">
    <property type="entry name" value="Protein kinase-like (PK-like)"/>
    <property type="match status" value="1"/>
</dbReference>
<evidence type="ECO:0000313" key="7">
    <source>
        <dbReference type="Proteomes" id="UP001213000"/>
    </source>
</evidence>
<feature type="region of interest" description="Disordered" evidence="4">
    <location>
        <begin position="349"/>
        <end position="380"/>
    </location>
</feature>
<dbReference type="InterPro" id="IPR004166">
    <property type="entry name" value="a-kinase_dom"/>
</dbReference>
<evidence type="ECO:0000256" key="1">
    <source>
        <dbReference type="ARBA" id="ARBA00022527"/>
    </source>
</evidence>
<dbReference type="AlphaFoldDB" id="A0AAD5VJ22"/>
<protein>
    <recommendedName>
        <fullName evidence="5">Alpha-type protein kinase domain-containing protein</fullName>
    </recommendedName>
</protein>
<organism evidence="6 7">
    <name type="scientific">Leucocoprinus birnbaumii</name>
    <dbReference type="NCBI Taxonomy" id="56174"/>
    <lineage>
        <taxon>Eukaryota</taxon>
        <taxon>Fungi</taxon>
        <taxon>Dikarya</taxon>
        <taxon>Basidiomycota</taxon>
        <taxon>Agaricomycotina</taxon>
        <taxon>Agaricomycetes</taxon>
        <taxon>Agaricomycetidae</taxon>
        <taxon>Agaricales</taxon>
        <taxon>Agaricineae</taxon>
        <taxon>Agaricaceae</taxon>
        <taxon>Leucocoprinus</taxon>
    </lineage>
</organism>
<dbReference type="Pfam" id="PF02816">
    <property type="entry name" value="Alpha_kinase"/>
    <property type="match status" value="1"/>
</dbReference>
<dbReference type="GO" id="GO:0004674">
    <property type="term" value="F:protein serine/threonine kinase activity"/>
    <property type="evidence" value="ECO:0007669"/>
    <property type="project" value="UniProtKB-KW"/>
</dbReference>
<dbReference type="Proteomes" id="UP001213000">
    <property type="component" value="Unassembled WGS sequence"/>
</dbReference>
<gene>
    <name evidence="6" type="ORF">NP233_g12021</name>
</gene>
<name>A0AAD5VJ22_9AGAR</name>
<proteinExistence type="predicted"/>
<evidence type="ECO:0000256" key="3">
    <source>
        <dbReference type="ARBA" id="ARBA00022777"/>
    </source>
</evidence>
<keyword evidence="7" id="KW-1185">Reference proteome</keyword>
<keyword evidence="2" id="KW-0808">Transferase</keyword>